<dbReference type="SMART" id="SM00304">
    <property type="entry name" value="HAMP"/>
    <property type="match status" value="1"/>
</dbReference>
<dbReference type="PANTHER" id="PTHR32089:SF112">
    <property type="entry name" value="LYSOZYME-LIKE PROTEIN-RELATED"/>
    <property type="match status" value="1"/>
</dbReference>
<evidence type="ECO:0000313" key="10">
    <source>
        <dbReference type="EMBL" id="RIX50631.1"/>
    </source>
</evidence>
<dbReference type="AlphaFoldDB" id="A0A3A1UT81"/>
<evidence type="ECO:0000259" key="8">
    <source>
        <dbReference type="PROSITE" id="PS50111"/>
    </source>
</evidence>
<dbReference type="PROSITE" id="PS50885">
    <property type="entry name" value="HAMP"/>
    <property type="match status" value="1"/>
</dbReference>
<dbReference type="SMART" id="SM00283">
    <property type="entry name" value="MA"/>
    <property type="match status" value="1"/>
</dbReference>
<dbReference type="OrthoDB" id="9760371at2"/>
<comment type="caution">
    <text evidence="10">The sequence shown here is derived from an EMBL/GenBank/DDBJ whole genome shotgun (WGS) entry which is preliminary data.</text>
</comment>
<reference evidence="10 11" key="1">
    <citation type="submission" date="2018-09" db="EMBL/GenBank/DDBJ databases">
        <title>Paenibacillus aracenensis nov. sp. isolated from a cave in southern Spain.</title>
        <authorList>
            <person name="Jurado V."/>
            <person name="Gutierrez-Patricio S."/>
            <person name="Gonzalez-Pimentel J.L."/>
            <person name="Miller A.Z."/>
            <person name="Laiz L."/>
            <person name="Saiz-Jimenez C."/>
        </authorList>
    </citation>
    <scope>NUCLEOTIDE SEQUENCE [LARGE SCALE GENOMIC DNA]</scope>
    <source>
        <strain evidence="10 11">DSM 22867</strain>
    </source>
</reference>
<dbReference type="InterPro" id="IPR004089">
    <property type="entry name" value="MCPsignal_dom"/>
</dbReference>
<protein>
    <submittedName>
        <fullName evidence="10">Methyl-accepting chemotaxis protein</fullName>
    </submittedName>
</protein>
<dbReference type="PANTHER" id="PTHR32089">
    <property type="entry name" value="METHYL-ACCEPTING CHEMOTAXIS PROTEIN MCPB"/>
    <property type="match status" value="1"/>
</dbReference>
<dbReference type="InterPro" id="IPR003660">
    <property type="entry name" value="HAMP_dom"/>
</dbReference>
<sequence>MTVGLVAHSRAKSIVENQVSEASFQTVNQVTNNLDIVFQSYADLSLQVLIDKDIQEQLNTLEKSSDQFEALQASRSVSDRLTNYVMGNTNISGAALIPVSKDLNMITVGSTNGKKEDILAEAEWFKNAQEQQGRVLWIEPQEGGLIAKSTKDTIGLARMVKPTGLKEPYVFVVEINMKSILDRYSDVNFGEGSELAIISADNKYIVSNQLDKIGQPFKVALPTEGEQAVQGRESLKTTDGDKVLAAYQTSEQSGWRFVATIPVEKLVEDAEVIRTLTWIMVGLAAVIAIGIGLLVFQNVAKPLITLRNLMREGARGNLTVRSSMNKRHDEIGELSESFNDMMKQITELAKQTTLSAEEVLFTANELTDASKKTAIAAKEIAVATEEIANGATSLAVEAEKGSDITNHMNDQMKNVIAANSEMAESASEVEKASEQGTTYMGQLIQKTGMTEEMTRSMVEKVDALKDSTGSIVKILDVLNNLTKQTNILSLNATIEAARAGAAGKGFMVVADEIRKLADQSRQSIDVVGQITSKIQGEIEETVKVLSEANPIFQEQIAAVKDANQIFLSVRGQMSLFTEKLEHATSSINTLNQSQFVLSEAMTSVSAVAEESSATSEEVASLSSEQLSISEGLVKLSEKLDSVSKGLKESLSKFKVE</sequence>
<feature type="transmembrane region" description="Helical" evidence="7">
    <location>
        <begin position="276"/>
        <end position="296"/>
    </location>
</feature>
<evidence type="ECO:0000256" key="4">
    <source>
        <dbReference type="ARBA" id="ARBA00023224"/>
    </source>
</evidence>
<evidence type="ECO:0000256" key="3">
    <source>
        <dbReference type="ARBA" id="ARBA00023136"/>
    </source>
</evidence>
<feature type="domain" description="Methyl-accepting transducer" evidence="8">
    <location>
        <begin position="369"/>
        <end position="619"/>
    </location>
</feature>
<comment type="similarity">
    <text evidence="5">Belongs to the methyl-accepting chemotaxis (MCP) protein family.</text>
</comment>
<dbReference type="Proteomes" id="UP000266482">
    <property type="component" value="Unassembled WGS sequence"/>
</dbReference>
<evidence type="ECO:0000313" key="11">
    <source>
        <dbReference type="Proteomes" id="UP000266482"/>
    </source>
</evidence>
<keyword evidence="4 6" id="KW-0807">Transducer</keyword>
<gene>
    <name evidence="10" type="ORF">D3P08_20230</name>
</gene>
<dbReference type="Gene3D" id="3.30.450.20">
    <property type="entry name" value="PAS domain"/>
    <property type="match status" value="2"/>
</dbReference>
<dbReference type="EMBL" id="QXQA01000014">
    <property type="protein sequence ID" value="RIX50631.1"/>
    <property type="molecule type" value="Genomic_DNA"/>
</dbReference>
<keyword evidence="2" id="KW-1003">Cell membrane</keyword>
<name>A0A3A1UT81_9BACL</name>
<keyword evidence="11" id="KW-1185">Reference proteome</keyword>
<dbReference type="GO" id="GO:0007165">
    <property type="term" value="P:signal transduction"/>
    <property type="evidence" value="ECO:0007669"/>
    <property type="project" value="UniProtKB-KW"/>
</dbReference>
<dbReference type="PROSITE" id="PS50111">
    <property type="entry name" value="CHEMOTAXIS_TRANSDUC_2"/>
    <property type="match status" value="1"/>
</dbReference>
<dbReference type="CDD" id="cd06225">
    <property type="entry name" value="HAMP"/>
    <property type="match status" value="1"/>
</dbReference>
<evidence type="ECO:0000256" key="5">
    <source>
        <dbReference type="ARBA" id="ARBA00029447"/>
    </source>
</evidence>
<proteinExistence type="inferred from homology"/>
<evidence type="ECO:0000256" key="7">
    <source>
        <dbReference type="SAM" id="Phobius"/>
    </source>
</evidence>
<keyword evidence="7" id="KW-0812">Transmembrane</keyword>
<accession>A0A3A1UT81</accession>
<evidence type="ECO:0000259" key="9">
    <source>
        <dbReference type="PROSITE" id="PS50885"/>
    </source>
</evidence>
<dbReference type="SUPFAM" id="SSF58104">
    <property type="entry name" value="Methyl-accepting chemotaxis protein (MCP) signaling domain"/>
    <property type="match status" value="1"/>
</dbReference>
<keyword evidence="7" id="KW-1133">Transmembrane helix</keyword>
<evidence type="ECO:0000256" key="1">
    <source>
        <dbReference type="ARBA" id="ARBA00004236"/>
    </source>
</evidence>
<dbReference type="Pfam" id="PF00672">
    <property type="entry name" value="HAMP"/>
    <property type="match status" value="1"/>
</dbReference>
<evidence type="ECO:0000256" key="6">
    <source>
        <dbReference type="PROSITE-ProRule" id="PRU00284"/>
    </source>
</evidence>
<dbReference type="Gene3D" id="6.10.340.10">
    <property type="match status" value="1"/>
</dbReference>
<dbReference type="Pfam" id="PF00015">
    <property type="entry name" value="MCPsignal"/>
    <property type="match status" value="1"/>
</dbReference>
<keyword evidence="3 7" id="KW-0472">Membrane</keyword>
<dbReference type="Gene3D" id="1.10.287.950">
    <property type="entry name" value="Methyl-accepting chemotaxis protein"/>
    <property type="match status" value="1"/>
</dbReference>
<evidence type="ECO:0000256" key="2">
    <source>
        <dbReference type="ARBA" id="ARBA00022475"/>
    </source>
</evidence>
<dbReference type="CDD" id="cd18774">
    <property type="entry name" value="PDC2_HK_sensor"/>
    <property type="match status" value="1"/>
</dbReference>
<comment type="subcellular location">
    <subcellularLocation>
        <location evidence="1">Cell membrane</location>
    </subcellularLocation>
</comment>
<organism evidence="10 11">
    <name type="scientific">Paenibacillus nanensis</name>
    <dbReference type="NCBI Taxonomy" id="393251"/>
    <lineage>
        <taxon>Bacteria</taxon>
        <taxon>Bacillati</taxon>
        <taxon>Bacillota</taxon>
        <taxon>Bacilli</taxon>
        <taxon>Bacillales</taxon>
        <taxon>Paenibacillaceae</taxon>
        <taxon>Paenibacillus</taxon>
    </lineage>
</organism>
<feature type="domain" description="HAMP" evidence="9">
    <location>
        <begin position="297"/>
        <end position="350"/>
    </location>
</feature>
<dbReference type="GO" id="GO:0005886">
    <property type="term" value="C:plasma membrane"/>
    <property type="evidence" value="ECO:0007669"/>
    <property type="project" value="UniProtKB-SubCell"/>
</dbReference>